<reference evidence="3 4" key="1">
    <citation type="submission" date="2014-11" db="EMBL/GenBank/DDBJ databases">
        <authorList>
            <person name="Zhu J."/>
            <person name="Qi W."/>
            <person name="Song R."/>
        </authorList>
    </citation>
    <scope>NUCLEOTIDE SEQUENCE [LARGE SCALE GENOMIC DNA]</scope>
</reference>
<evidence type="ECO:0000313" key="3">
    <source>
        <dbReference type="EMBL" id="CEL95627.1"/>
    </source>
</evidence>
<dbReference type="InParanoid" id="A0A0G4EIC1"/>
<proteinExistence type="predicted"/>
<feature type="region of interest" description="Disordered" evidence="2">
    <location>
        <begin position="195"/>
        <end position="277"/>
    </location>
</feature>
<evidence type="ECO:0000313" key="4">
    <source>
        <dbReference type="Proteomes" id="UP000041254"/>
    </source>
</evidence>
<gene>
    <name evidence="3" type="ORF">Vbra_4956</name>
</gene>
<dbReference type="Proteomes" id="UP000041254">
    <property type="component" value="Unassembled WGS sequence"/>
</dbReference>
<keyword evidence="4" id="KW-1185">Reference proteome</keyword>
<dbReference type="VEuPathDB" id="CryptoDB:Vbra_4956"/>
<evidence type="ECO:0000256" key="1">
    <source>
        <dbReference type="SAM" id="Coils"/>
    </source>
</evidence>
<keyword evidence="1" id="KW-0175">Coiled coil</keyword>
<protein>
    <submittedName>
        <fullName evidence="3">Uncharacterized protein</fullName>
    </submittedName>
</protein>
<feature type="coiled-coil region" evidence="1">
    <location>
        <begin position="19"/>
        <end position="85"/>
    </location>
</feature>
<feature type="compositionally biased region" description="Basic and acidic residues" evidence="2">
    <location>
        <begin position="257"/>
        <end position="277"/>
    </location>
</feature>
<name>A0A0G4EIC1_VITBC</name>
<dbReference type="AlphaFoldDB" id="A0A0G4EIC1"/>
<evidence type="ECO:0000256" key="2">
    <source>
        <dbReference type="SAM" id="MobiDB-lite"/>
    </source>
</evidence>
<dbReference type="PhylomeDB" id="A0A0G4EIC1"/>
<feature type="region of interest" description="Disordered" evidence="2">
    <location>
        <begin position="127"/>
        <end position="149"/>
    </location>
</feature>
<dbReference type="EMBL" id="CDMY01000234">
    <property type="protein sequence ID" value="CEL95627.1"/>
    <property type="molecule type" value="Genomic_DNA"/>
</dbReference>
<sequence>MRTNGLKYQAELLRVRKELANVTTSNESNEEQVNRLRQEMDNMRRERDGLAASRQQYERQVRADVEKAVERQEALRRQAELLRVRGELANATTSNEEQVNRVSWMECRRWHRKEAAIDKAIDALIGQGPESLSPQRHYGSDQGQHGGQRAVPSATLALLGCMCATRWCNVTASNESNEEQVNRLRQEMDNMRRERDELAASRQQYERQVRQDSRRSLERDYVPPHKRDGYVATRDRMPPGHTEGLPPPNTYFPNKSRPYDRNDKYNSFRDGRVVVND</sequence>
<feature type="compositionally biased region" description="Basic and acidic residues" evidence="2">
    <location>
        <begin position="195"/>
        <end position="238"/>
    </location>
</feature>
<accession>A0A0G4EIC1</accession>
<organism evidence="3 4">
    <name type="scientific">Vitrella brassicaformis (strain CCMP3155)</name>
    <dbReference type="NCBI Taxonomy" id="1169540"/>
    <lineage>
        <taxon>Eukaryota</taxon>
        <taxon>Sar</taxon>
        <taxon>Alveolata</taxon>
        <taxon>Colpodellida</taxon>
        <taxon>Vitrellaceae</taxon>
        <taxon>Vitrella</taxon>
    </lineage>
</organism>